<reference evidence="1" key="1">
    <citation type="submission" date="2024-05" db="EMBL/GenBank/DDBJ databases">
        <title>Isolation and characterization of Sporomusa carbonis sp. nov., a carboxydotrophic hydrogenogen in the genus of Sporomusa isolated from a charcoal burning pile.</title>
        <authorList>
            <person name="Boeer T."/>
            <person name="Rosenbaum F."/>
            <person name="Eysell L."/>
            <person name="Mueller V."/>
            <person name="Daniel R."/>
            <person name="Poehlein A."/>
        </authorList>
    </citation>
    <scope>NUCLEOTIDE SEQUENCE [LARGE SCALE GENOMIC DNA]</scope>
    <source>
        <strain evidence="1">DSM 3132</strain>
    </source>
</reference>
<evidence type="ECO:0008006" key="3">
    <source>
        <dbReference type="Google" id="ProtNLM"/>
    </source>
</evidence>
<dbReference type="EMBL" id="CP155571">
    <property type="protein sequence ID" value="XFO74069.1"/>
    <property type="molecule type" value="Genomic_DNA"/>
</dbReference>
<accession>A0ABZ3J7P2</accession>
<organism evidence="1 2">
    <name type="scientific">Sporomusa acidovorans (strain ATCC 49682 / DSM 3132 / Mol)</name>
    <dbReference type="NCBI Taxonomy" id="1123286"/>
    <lineage>
        <taxon>Bacteria</taxon>
        <taxon>Bacillati</taxon>
        <taxon>Bacillota</taxon>
        <taxon>Negativicutes</taxon>
        <taxon>Selenomonadales</taxon>
        <taxon>Sporomusaceae</taxon>
        <taxon>Sporomusa</taxon>
    </lineage>
</organism>
<gene>
    <name evidence="1" type="ORF">SPACI_041780</name>
</gene>
<dbReference type="Proteomes" id="UP000216052">
    <property type="component" value="Chromosome"/>
</dbReference>
<sequence length="255" mass="29562">MNTNKTDIFQRLKRVTFEDFKQMALDNTLSTHEKIGFPDSYRQDYTKAIVEDISRKIPAFAERQKTILDIGCGCDELAINIIKYCEKQQHRLILIDSNEMLSLLPNYEFVEKYPCKFPENDTFISRYRDSVNGILVYSVLQHIILEANLFSFIDKALELLKAGGTLLLGDIPNISKRKRFFSSPSGIKTHQNFTGTDEIPQIKFLNIEHEKIDDAIVFAILQRYRSFGFETYLVPQHTTLPMATRREDIVIVKPQ</sequence>
<dbReference type="InterPro" id="IPR029063">
    <property type="entry name" value="SAM-dependent_MTases_sf"/>
</dbReference>
<evidence type="ECO:0000313" key="1">
    <source>
        <dbReference type="EMBL" id="XFO74069.1"/>
    </source>
</evidence>
<protein>
    <recommendedName>
        <fullName evidence="3">Trans-aconitate 2-methyltransferase</fullName>
    </recommendedName>
</protein>
<dbReference type="Gene3D" id="3.40.50.150">
    <property type="entry name" value="Vaccinia Virus protein VP39"/>
    <property type="match status" value="1"/>
</dbReference>
<dbReference type="RefSeq" id="WP_373657511.1">
    <property type="nucleotide sequence ID" value="NZ_CP155571.1"/>
</dbReference>
<keyword evidence="2" id="KW-1185">Reference proteome</keyword>
<evidence type="ECO:0000313" key="2">
    <source>
        <dbReference type="Proteomes" id="UP000216052"/>
    </source>
</evidence>
<dbReference type="SUPFAM" id="SSF53335">
    <property type="entry name" value="S-adenosyl-L-methionine-dependent methyltransferases"/>
    <property type="match status" value="1"/>
</dbReference>
<dbReference type="CDD" id="cd02440">
    <property type="entry name" value="AdoMet_MTases"/>
    <property type="match status" value="1"/>
</dbReference>
<proteinExistence type="predicted"/>
<name>A0ABZ3J7P2_SPOA4</name>